<name>A0ABR4H5Z8_9EURO</name>
<keyword evidence="3" id="KW-1185">Reference proteome</keyword>
<accession>A0ABR4H5Z8</accession>
<keyword evidence="1" id="KW-0732">Signal</keyword>
<dbReference type="EMBL" id="JBFXLS010000308">
    <property type="protein sequence ID" value="KAL2810861.1"/>
    <property type="molecule type" value="Genomic_DNA"/>
</dbReference>
<protein>
    <submittedName>
        <fullName evidence="2">Uncharacterized protein</fullName>
    </submittedName>
</protein>
<feature type="signal peptide" evidence="1">
    <location>
        <begin position="1"/>
        <end position="22"/>
    </location>
</feature>
<organism evidence="2 3">
    <name type="scientific">Aspergillus cavernicola</name>
    <dbReference type="NCBI Taxonomy" id="176166"/>
    <lineage>
        <taxon>Eukaryota</taxon>
        <taxon>Fungi</taxon>
        <taxon>Dikarya</taxon>
        <taxon>Ascomycota</taxon>
        <taxon>Pezizomycotina</taxon>
        <taxon>Eurotiomycetes</taxon>
        <taxon>Eurotiomycetidae</taxon>
        <taxon>Eurotiales</taxon>
        <taxon>Aspergillaceae</taxon>
        <taxon>Aspergillus</taxon>
        <taxon>Aspergillus subgen. Nidulantes</taxon>
    </lineage>
</organism>
<proteinExistence type="predicted"/>
<reference evidence="2 3" key="1">
    <citation type="submission" date="2024-07" db="EMBL/GenBank/DDBJ databases">
        <title>Section-level genome sequencing and comparative genomics of Aspergillus sections Usti and Cavernicolus.</title>
        <authorList>
            <consortium name="Lawrence Berkeley National Laboratory"/>
            <person name="Nybo J.L."/>
            <person name="Vesth T.C."/>
            <person name="Theobald S."/>
            <person name="Frisvad J.C."/>
            <person name="Larsen T.O."/>
            <person name="Kjaerboelling I."/>
            <person name="Rothschild-Mancinelli K."/>
            <person name="Lyhne E.K."/>
            <person name="Kogle M.E."/>
            <person name="Barry K."/>
            <person name="Clum A."/>
            <person name="Na H."/>
            <person name="Ledsgaard L."/>
            <person name="Lin J."/>
            <person name="Lipzen A."/>
            <person name="Kuo A."/>
            <person name="Riley R."/>
            <person name="Mondo S."/>
            <person name="LaButti K."/>
            <person name="Haridas S."/>
            <person name="Pangalinan J."/>
            <person name="Salamov A.A."/>
            <person name="Simmons B.A."/>
            <person name="Magnuson J.K."/>
            <person name="Chen J."/>
            <person name="Drula E."/>
            <person name="Henrissat B."/>
            <person name="Wiebenga A."/>
            <person name="Lubbers R.J."/>
            <person name="Gomes A.C."/>
            <person name="Makela M.R."/>
            <person name="Stajich J."/>
            <person name="Grigoriev I.V."/>
            <person name="Mortensen U.H."/>
            <person name="De vries R.P."/>
            <person name="Baker S.E."/>
            <person name="Andersen M.R."/>
        </authorList>
    </citation>
    <scope>NUCLEOTIDE SEQUENCE [LARGE SCALE GENOMIC DNA]</scope>
    <source>
        <strain evidence="2 3">CBS 600.67</strain>
    </source>
</reference>
<gene>
    <name evidence="2" type="ORF">BDW59DRAFT_168090</name>
</gene>
<evidence type="ECO:0000256" key="1">
    <source>
        <dbReference type="SAM" id="SignalP"/>
    </source>
</evidence>
<feature type="chain" id="PRO_5046933148" evidence="1">
    <location>
        <begin position="23"/>
        <end position="92"/>
    </location>
</feature>
<dbReference type="Proteomes" id="UP001610335">
    <property type="component" value="Unassembled WGS sequence"/>
</dbReference>
<evidence type="ECO:0000313" key="3">
    <source>
        <dbReference type="Proteomes" id="UP001610335"/>
    </source>
</evidence>
<sequence>MKFWALLALAAFIAAILLKSPADLYCLCFLKSLDTESTLKNTVVFAKLQGDLEKTQALIPLAIIDTGEIWLAQCAEQETEANMQIGEIGIVD</sequence>
<evidence type="ECO:0000313" key="2">
    <source>
        <dbReference type="EMBL" id="KAL2810861.1"/>
    </source>
</evidence>
<comment type="caution">
    <text evidence="2">The sequence shown here is derived from an EMBL/GenBank/DDBJ whole genome shotgun (WGS) entry which is preliminary data.</text>
</comment>